<keyword evidence="12 15" id="KW-0460">Magnesium</keyword>
<keyword evidence="7 15" id="KW-0808">Transferase</keyword>
<accession>A0A3G9JB01</accession>
<keyword evidence="8 15" id="KW-0479">Metal-binding</keyword>
<dbReference type="PANTHER" id="PTHR13697:SF4">
    <property type="entry name" value="ATP-DEPENDENT 6-PHOSPHOFRUCTOKINASE"/>
    <property type="match status" value="1"/>
</dbReference>
<comment type="similarity">
    <text evidence="15">Belongs to the phosphofructokinase type A (PFKA) family. ATP-dependent PFK group I subfamily. Prokaryotic clade 'B1' sub-subfamily.</text>
</comment>
<dbReference type="InParanoid" id="A0A3G9JB01"/>
<dbReference type="InterPro" id="IPR035966">
    <property type="entry name" value="PKF_sf"/>
</dbReference>
<evidence type="ECO:0000313" key="17">
    <source>
        <dbReference type="EMBL" id="BBH27582.1"/>
    </source>
</evidence>
<comment type="subcellular location">
    <subcellularLocation>
        <location evidence="3 15">Cytoplasm</location>
    </subcellularLocation>
</comment>
<dbReference type="RefSeq" id="WP_125120292.1">
    <property type="nucleotide sequence ID" value="NZ_AP019309.1"/>
</dbReference>
<evidence type="ECO:0000313" key="18">
    <source>
        <dbReference type="Proteomes" id="UP000268059"/>
    </source>
</evidence>
<feature type="binding site" description="in other chain" evidence="15">
    <location>
        <begin position="185"/>
        <end position="187"/>
    </location>
    <ligand>
        <name>ADP</name>
        <dbReference type="ChEBI" id="CHEBI:456216"/>
        <note>allosteric activator; ligand shared between dimeric partners</note>
    </ligand>
</feature>
<feature type="domain" description="Phosphofructokinase" evidence="16">
    <location>
        <begin position="3"/>
        <end position="276"/>
    </location>
</feature>
<feature type="binding site" evidence="15">
    <location>
        <begin position="21"/>
        <end position="25"/>
    </location>
    <ligand>
        <name>ADP</name>
        <dbReference type="ChEBI" id="CHEBI:456216"/>
        <note>allosteric activator; ligand shared between dimeric partners</note>
    </ligand>
</feature>
<feature type="binding site" evidence="15">
    <location>
        <position position="162"/>
    </location>
    <ligand>
        <name>substrate</name>
        <note>ligand shared between dimeric partners</note>
    </ligand>
</feature>
<dbReference type="GO" id="GO:0048029">
    <property type="term" value="F:monosaccharide binding"/>
    <property type="evidence" value="ECO:0007669"/>
    <property type="project" value="TreeGrafter"/>
</dbReference>
<proteinExistence type="inferred from homology"/>
<dbReference type="PRINTS" id="PR00476">
    <property type="entry name" value="PHFRCTKINASE"/>
</dbReference>
<dbReference type="Gene3D" id="3.40.50.460">
    <property type="entry name" value="Phosphofructokinase domain"/>
    <property type="match status" value="1"/>
</dbReference>
<evidence type="ECO:0000256" key="1">
    <source>
        <dbReference type="ARBA" id="ARBA00001946"/>
    </source>
</evidence>
<dbReference type="InterPro" id="IPR012003">
    <property type="entry name" value="ATP_PFK_prok-type"/>
</dbReference>
<dbReference type="GO" id="GO:0006002">
    <property type="term" value="P:fructose 6-phosphate metabolic process"/>
    <property type="evidence" value="ECO:0007669"/>
    <property type="project" value="UniProtKB-UniRule"/>
</dbReference>
<keyword evidence="18" id="KW-1185">Reference proteome</keyword>
<dbReference type="InterPro" id="IPR022953">
    <property type="entry name" value="ATP_PFK"/>
</dbReference>
<dbReference type="KEGG" id="ebm:SG0102_25160"/>
<dbReference type="Gene3D" id="3.40.50.450">
    <property type="match status" value="1"/>
</dbReference>
<comment type="catalytic activity">
    <reaction evidence="14 15">
        <text>beta-D-fructose 6-phosphate + ATP = beta-D-fructose 1,6-bisphosphate + ADP + H(+)</text>
        <dbReference type="Rhea" id="RHEA:16109"/>
        <dbReference type="ChEBI" id="CHEBI:15378"/>
        <dbReference type="ChEBI" id="CHEBI:30616"/>
        <dbReference type="ChEBI" id="CHEBI:32966"/>
        <dbReference type="ChEBI" id="CHEBI:57634"/>
        <dbReference type="ChEBI" id="CHEBI:456216"/>
        <dbReference type="EC" id="2.7.1.11"/>
    </reaction>
</comment>
<dbReference type="NCBIfam" id="NF002872">
    <property type="entry name" value="PRK03202.1"/>
    <property type="match status" value="1"/>
</dbReference>
<keyword evidence="5 15" id="KW-0963">Cytoplasm</keyword>
<dbReference type="EC" id="2.7.1.11" evidence="15"/>
<dbReference type="GO" id="GO:0016208">
    <property type="term" value="F:AMP binding"/>
    <property type="evidence" value="ECO:0007669"/>
    <property type="project" value="TreeGrafter"/>
</dbReference>
<evidence type="ECO:0000256" key="5">
    <source>
        <dbReference type="ARBA" id="ARBA00022490"/>
    </source>
</evidence>
<dbReference type="PANTHER" id="PTHR13697">
    <property type="entry name" value="PHOSPHOFRUCTOKINASE"/>
    <property type="match status" value="1"/>
</dbReference>
<evidence type="ECO:0000256" key="15">
    <source>
        <dbReference type="HAMAP-Rule" id="MF_00339"/>
    </source>
</evidence>
<keyword evidence="6 15" id="KW-0021">Allosteric enzyme</keyword>
<comment type="cofactor">
    <cofactor evidence="1 15">
        <name>Mg(2+)</name>
        <dbReference type="ChEBI" id="CHEBI:18420"/>
    </cofactor>
</comment>
<evidence type="ECO:0000259" key="16">
    <source>
        <dbReference type="Pfam" id="PF00365"/>
    </source>
</evidence>
<dbReference type="InterPro" id="IPR012828">
    <property type="entry name" value="PFKA_ATP_prok"/>
</dbReference>
<dbReference type="InterPro" id="IPR015912">
    <property type="entry name" value="Phosphofructokinase_CS"/>
</dbReference>
<feature type="binding site" evidence="15">
    <location>
        <begin position="72"/>
        <end position="73"/>
    </location>
    <ligand>
        <name>ATP</name>
        <dbReference type="ChEBI" id="CHEBI:30616"/>
    </ligand>
</feature>
<evidence type="ECO:0000256" key="11">
    <source>
        <dbReference type="ARBA" id="ARBA00022840"/>
    </source>
</evidence>
<dbReference type="UniPathway" id="UPA00109">
    <property type="reaction ID" value="UER00182"/>
</dbReference>
<dbReference type="PROSITE" id="PS00433">
    <property type="entry name" value="PHOSPHOFRUCTOKINASE"/>
    <property type="match status" value="1"/>
</dbReference>
<dbReference type="FunFam" id="3.40.50.450:FF:000001">
    <property type="entry name" value="ATP-dependent 6-phosphofructokinase"/>
    <property type="match status" value="1"/>
</dbReference>
<dbReference type="GO" id="GO:0005524">
    <property type="term" value="F:ATP binding"/>
    <property type="evidence" value="ECO:0007669"/>
    <property type="project" value="UniProtKB-UniRule"/>
</dbReference>
<evidence type="ECO:0000256" key="8">
    <source>
        <dbReference type="ARBA" id="ARBA00022723"/>
    </source>
</evidence>
<evidence type="ECO:0000256" key="9">
    <source>
        <dbReference type="ARBA" id="ARBA00022741"/>
    </source>
</evidence>
<evidence type="ECO:0000256" key="6">
    <source>
        <dbReference type="ARBA" id="ARBA00022533"/>
    </source>
</evidence>
<dbReference type="FunFam" id="3.40.50.460:FF:000002">
    <property type="entry name" value="ATP-dependent 6-phosphofructokinase"/>
    <property type="match status" value="1"/>
</dbReference>
<comment type="activity regulation">
    <text evidence="15">Allosterically activated by ADP and other diphosphonucleosides, and allosterically inhibited by phosphoenolpyruvate.</text>
</comment>
<dbReference type="AlphaFoldDB" id="A0A3G9JB01"/>
<dbReference type="EMBL" id="AP019309">
    <property type="protein sequence ID" value="BBH27582.1"/>
    <property type="molecule type" value="Genomic_DNA"/>
</dbReference>
<feature type="binding site" description="in other chain" evidence="15">
    <location>
        <position position="223"/>
    </location>
    <ligand>
        <name>substrate</name>
        <note>ligand shared between dimeric partners</note>
    </ligand>
</feature>
<dbReference type="GO" id="GO:0030388">
    <property type="term" value="P:fructose 1,6-bisphosphate metabolic process"/>
    <property type="evidence" value="ECO:0007669"/>
    <property type="project" value="TreeGrafter"/>
</dbReference>
<evidence type="ECO:0000256" key="10">
    <source>
        <dbReference type="ARBA" id="ARBA00022777"/>
    </source>
</evidence>
<name>A0A3G9JB01_9FIRM</name>
<dbReference type="GO" id="GO:0003872">
    <property type="term" value="F:6-phosphofructokinase activity"/>
    <property type="evidence" value="ECO:0007669"/>
    <property type="project" value="UniProtKB-UniRule"/>
</dbReference>
<feature type="binding site" description="in other chain" evidence="15">
    <location>
        <begin position="214"/>
        <end position="216"/>
    </location>
    <ligand>
        <name>ADP</name>
        <dbReference type="ChEBI" id="CHEBI:456216"/>
        <note>allosteric activator; ligand shared between dimeric partners</note>
    </ligand>
</feature>
<keyword evidence="10 15" id="KW-0418">Kinase</keyword>
<protein>
    <recommendedName>
        <fullName evidence="15">ATP-dependent 6-phosphofructokinase</fullName>
        <shortName evidence="15">ATP-PFK</shortName>
        <shortName evidence="15">Phosphofructokinase</shortName>
        <ecNumber evidence="15">2.7.1.11</ecNumber>
    </recommendedName>
    <alternativeName>
        <fullName evidence="15">Phosphohexokinase</fullName>
    </alternativeName>
</protein>
<feature type="binding site" evidence="15">
    <location>
        <begin position="102"/>
        <end position="105"/>
    </location>
    <ligand>
        <name>ATP</name>
        <dbReference type="ChEBI" id="CHEBI:30616"/>
    </ligand>
</feature>
<dbReference type="HAMAP" id="MF_00339">
    <property type="entry name" value="Phosphofructokinase_I_B1"/>
    <property type="match status" value="1"/>
</dbReference>
<feature type="binding site" description="in other chain" evidence="15">
    <location>
        <position position="212"/>
    </location>
    <ligand>
        <name>ADP</name>
        <dbReference type="ChEBI" id="CHEBI:456216"/>
        <note>allosteric activator; ligand shared between dimeric partners</note>
    </ligand>
</feature>
<organism evidence="17 18">
    <name type="scientific">Intestinibaculum porci</name>
    <dbReference type="NCBI Taxonomy" id="2487118"/>
    <lineage>
        <taxon>Bacteria</taxon>
        <taxon>Bacillati</taxon>
        <taxon>Bacillota</taxon>
        <taxon>Erysipelotrichia</taxon>
        <taxon>Erysipelotrichales</taxon>
        <taxon>Erysipelotrichaceae</taxon>
        <taxon>Intestinibaculum</taxon>
    </lineage>
</organism>
<dbReference type="Proteomes" id="UP000268059">
    <property type="component" value="Chromosome"/>
</dbReference>
<dbReference type="GO" id="GO:0046872">
    <property type="term" value="F:metal ion binding"/>
    <property type="evidence" value="ECO:0007669"/>
    <property type="project" value="UniProtKB-KW"/>
</dbReference>
<keyword evidence="9 15" id="KW-0547">Nucleotide-binding</keyword>
<feature type="binding site" evidence="15">
    <location>
        <position position="244"/>
    </location>
    <ligand>
        <name>substrate</name>
        <note>ligand shared between dimeric partners</note>
    </ligand>
</feature>
<dbReference type="Pfam" id="PF00365">
    <property type="entry name" value="PFK"/>
    <property type="match status" value="1"/>
</dbReference>
<evidence type="ECO:0000256" key="7">
    <source>
        <dbReference type="ARBA" id="ARBA00022679"/>
    </source>
</evidence>
<feature type="binding site" description="in other chain" evidence="15">
    <location>
        <begin position="125"/>
        <end position="127"/>
    </location>
    <ligand>
        <name>substrate</name>
        <note>ligand shared between dimeric partners</note>
    </ligand>
</feature>
<sequence>MRRIGILTSGGDAPGMNAAIRAAIRTALKNDMEIYGIYDGYKGLVDGDIHPLDYRDASEILTRGGTVLGSSRLPEFEQDVMQDLAVNQLKRWGIEGLIVIGGDGSYRGAQALNRKGIKTVGIPGTIDNDINGTQRTIGFSTALNTICEAVNKLRDTSYSHHRCFIVEVMGHHCGQLALWSAITCGAEVLINQEIGYSEERVMAQLAIHDHFRNKRHALIITAENMIDIQALAKKVSEETNFSGRAISLGHIQRGGSPTPEDRMLGSKMGKEAVEVLMRGEGAKCICLIQDRIVVRDIDEALADTTRDDEELYDLFNDLV</sequence>
<dbReference type="GO" id="GO:0061621">
    <property type="term" value="P:canonical glycolysis"/>
    <property type="evidence" value="ECO:0007669"/>
    <property type="project" value="TreeGrafter"/>
</dbReference>
<evidence type="ECO:0000256" key="13">
    <source>
        <dbReference type="ARBA" id="ARBA00023152"/>
    </source>
</evidence>
<dbReference type="InterPro" id="IPR000023">
    <property type="entry name" value="Phosphofructokinase_dom"/>
</dbReference>
<feature type="binding site" description="in other chain" evidence="15">
    <location>
        <position position="154"/>
    </location>
    <ligand>
        <name>ADP</name>
        <dbReference type="ChEBI" id="CHEBI:456216"/>
        <note>allosteric activator; ligand shared between dimeric partners</note>
    </ligand>
</feature>
<dbReference type="PIRSF" id="PIRSF000532">
    <property type="entry name" value="ATP_PFK_prok"/>
    <property type="match status" value="1"/>
</dbReference>
<feature type="active site" description="Proton acceptor" evidence="15">
    <location>
        <position position="127"/>
    </location>
</feature>
<dbReference type="GO" id="GO:0005945">
    <property type="term" value="C:6-phosphofructokinase complex"/>
    <property type="evidence" value="ECO:0007669"/>
    <property type="project" value="TreeGrafter"/>
</dbReference>
<reference evidence="17 18" key="1">
    <citation type="submission" date="2018-11" db="EMBL/GenBank/DDBJ databases">
        <title>Novel Erysipelotrichaceae bacterium isolated from small intestine of a swine.</title>
        <authorList>
            <person name="Kim J.S."/>
            <person name="Choe H."/>
            <person name="Lee Y.R."/>
            <person name="Kim K.M."/>
            <person name="Park D.S."/>
        </authorList>
    </citation>
    <scope>NUCLEOTIDE SEQUENCE [LARGE SCALE GENOMIC DNA]</scope>
    <source>
        <strain evidence="17 18">SG0102</strain>
    </source>
</reference>
<dbReference type="GO" id="GO:0070095">
    <property type="term" value="F:fructose-6-phosphate binding"/>
    <property type="evidence" value="ECO:0007669"/>
    <property type="project" value="TreeGrafter"/>
</dbReference>
<comment type="pathway">
    <text evidence="4 15">Carbohydrate degradation; glycolysis; D-glyceraldehyde 3-phosphate and glycerone phosphate from D-glucose: step 3/4.</text>
</comment>
<keyword evidence="11 15" id="KW-0067">ATP-binding</keyword>
<dbReference type="GO" id="GO:0042802">
    <property type="term" value="F:identical protein binding"/>
    <property type="evidence" value="ECO:0007669"/>
    <property type="project" value="TreeGrafter"/>
</dbReference>
<evidence type="ECO:0000256" key="14">
    <source>
        <dbReference type="ARBA" id="ARBA00048070"/>
    </source>
</evidence>
<evidence type="ECO:0000256" key="4">
    <source>
        <dbReference type="ARBA" id="ARBA00004679"/>
    </source>
</evidence>
<feature type="binding site" evidence="15">
    <location>
        <position position="11"/>
    </location>
    <ligand>
        <name>ATP</name>
        <dbReference type="ChEBI" id="CHEBI:30616"/>
    </ligand>
</feature>
<dbReference type="OrthoDB" id="9802503at2"/>
<dbReference type="SUPFAM" id="SSF53784">
    <property type="entry name" value="Phosphofructokinase"/>
    <property type="match status" value="1"/>
</dbReference>
<evidence type="ECO:0000256" key="2">
    <source>
        <dbReference type="ARBA" id="ARBA00002659"/>
    </source>
</evidence>
<evidence type="ECO:0000256" key="3">
    <source>
        <dbReference type="ARBA" id="ARBA00004496"/>
    </source>
</evidence>
<feature type="binding site" description="in other chain" evidence="15">
    <location>
        <begin position="169"/>
        <end position="171"/>
    </location>
    <ligand>
        <name>substrate</name>
        <note>ligand shared between dimeric partners</note>
    </ligand>
</feature>
<dbReference type="NCBIfam" id="TIGR02482">
    <property type="entry name" value="PFKA_ATP"/>
    <property type="match status" value="1"/>
</dbReference>
<comment type="subunit">
    <text evidence="15">Homotetramer.</text>
</comment>
<keyword evidence="13 15" id="KW-0324">Glycolysis</keyword>
<comment type="function">
    <text evidence="2 15">Catalyzes the phosphorylation of D-fructose 6-phosphate to fructose 1,6-bisphosphate by ATP, the first committing step of glycolysis.</text>
</comment>
<feature type="binding site" evidence="15">
    <location>
        <position position="103"/>
    </location>
    <ligand>
        <name>Mg(2+)</name>
        <dbReference type="ChEBI" id="CHEBI:18420"/>
        <note>catalytic</note>
    </ligand>
</feature>
<gene>
    <name evidence="17" type="primary">pfkA_3</name>
    <name evidence="15" type="synonym">pfkA</name>
    <name evidence="17" type="ORF">SG0102_25160</name>
</gene>
<evidence type="ECO:0000256" key="12">
    <source>
        <dbReference type="ARBA" id="ARBA00022842"/>
    </source>
</evidence>
<feature type="binding site" description="in other chain" evidence="15">
    <location>
        <begin position="250"/>
        <end position="253"/>
    </location>
    <ligand>
        <name>substrate</name>
        <note>ligand shared between dimeric partners</note>
    </ligand>
</feature>
<comment type="caution">
    <text evidence="15">Lacks conserved residue(s) required for the propagation of feature annotation.</text>
</comment>